<reference evidence="3" key="1">
    <citation type="submission" date="2023-06" db="EMBL/GenBank/DDBJ databases">
        <title>Genome-scale phylogeny and comparative genomics of the fungal order Sordariales.</title>
        <authorList>
            <consortium name="Lawrence Berkeley National Laboratory"/>
            <person name="Hensen N."/>
            <person name="Bonometti L."/>
            <person name="Westerberg I."/>
            <person name="Brannstrom I.O."/>
            <person name="Guillou S."/>
            <person name="Cros-Aarteil S."/>
            <person name="Calhoun S."/>
            <person name="Haridas S."/>
            <person name="Kuo A."/>
            <person name="Mondo S."/>
            <person name="Pangilinan J."/>
            <person name="Riley R."/>
            <person name="Labutti K."/>
            <person name="Andreopoulos B."/>
            <person name="Lipzen A."/>
            <person name="Chen C."/>
            <person name="Yanf M."/>
            <person name="Daum C."/>
            <person name="Ng V."/>
            <person name="Clum A."/>
            <person name="Steindorff A."/>
            <person name="Ohm R."/>
            <person name="Martin F."/>
            <person name="Silar P."/>
            <person name="Natvig D."/>
            <person name="Lalanne C."/>
            <person name="Gautier V."/>
            <person name="Ament-Velasquez S.L."/>
            <person name="Kruys A."/>
            <person name="Hutchinson M.I."/>
            <person name="Powell A.J."/>
            <person name="Barry K."/>
            <person name="Miller A.N."/>
            <person name="Grigoriev I.V."/>
            <person name="Debuchy R."/>
            <person name="Gladieux P."/>
            <person name="Thoren M.H."/>
            <person name="Johannesson H."/>
        </authorList>
    </citation>
    <scope>NUCLEOTIDE SEQUENCE</scope>
    <source>
        <strain evidence="3">SMH2532-1</strain>
    </source>
</reference>
<keyword evidence="2" id="KW-1133">Transmembrane helix</keyword>
<dbReference type="AlphaFoldDB" id="A0AA39Y8K3"/>
<gene>
    <name evidence="3" type="ORF">B0T16DRAFT_414567</name>
</gene>
<accession>A0AA39Y8K3</accession>
<feature type="compositionally biased region" description="Polar residues" evidence="1">
    <location>
        <begin position="514"/>
        <end position="545"/>
    </location>
</feature>
<protein>
    <submittedName>
        <fullName evidence="3">Uncharacterized protein</fullName>
    </submittedName>
</protein>
<evidence type="ECO:0000313" key="4">
    <source>
        <dbReference type="Proteomes" id="UP001174936"/>
    </source>
</evidence>
<dbReference type="EMBL" id="JAULSV010000004">
    <property type="protein sequence ID" value="KAK0647006.1"/>
    <property type="molecule type" value="Genomic_DNA"/>
</dbReference>
<feature type="transmembrane region" description="Helical" evidence="2">
    <location>
        <begin position="877"/>
        <end position="902"/>
    </location>
</feature>
<feature type="transmembrane region" description="Helical" evidence="2">
    <location>
        <begin position="1058"/>
        <end position="1078"/>
    </location>
</feature>
<evidence type="ECO:0000256" key="1">
    <source>
        <dbReference type="SAM" id="MobiDB-lite"/>
    </source>
</evidence>
<name>A0AA39Y8K3_9PEZI</name>
<feature type="transmembrane region" description="Helical" evidence="2">
    <location>
        <begin position="572"/>
        <end position="597"/>
    </location>
</feature>
<keyword evidence="2" id="KW-0812">Transmembrane</keyword>
<keyword evidence="2" id="KW-0472">Membrane</keyword>
<proteinExistence type="predicted"/>
<keyword evidence="4" id="KW-1185">Reference proteome</keyword>
<feature type="region of interest" description="Disordered" evidence="1">
    <location>
        <begin position="62"/>
        <end position="94"/>
    </location>
</feature>
<sequence length="1162" mass="127296">MLGLTKVCFQIRLDGRSPLVTGALQPASPVASMTSGMVEALSSRLGSAFRLQYPLKYLSWSDRGSTVPSPTPTPLRSPPQLDAIPENPSSSTGAFTGIIREETGASLSTLVGGQTFPRGQQHAEAETSRRSPASPSSTLASTPNTRLRNGIPLPGTKDMIWVYRPVQSVRWDQEVYQVRFEFVVNELKKAVECHDTLCDRLDGITWGLQMVGASPETSAPAIVVGCHKDDEHALRNVFYKRAQRRLNCRVKPEKPFEPRQAFSTKKPAFNIFILPRPEVPIIRVSTDKLVFPGGTDQQALCGRLVHFEGRSATLGVSLRVGGIDRVLTVQHLFEPHPPSTRASRTGRTVKIDNVSSTEARRAQAPQQLSSSSAYLDWSLIDPPNGTTCHNTLFAASSSSLVQLREIGASPRLHETPVYMASGLHGVRKATLLGGVGYLSTQKGRELCPVWTVVPESGTIEKGESGSVIFDQETLQVYGHVIGADTHLGCGYTVPLTKTIEQIKTAFNTRNVTLSETTSEVPKGLSTTGHLGESNQTGTANTQQNGHRAAGSPTCSGRRYTPVKTLSERAKKLLAWPSLSAPFLIPLFVIGAFIPSILMSLPTTHMAYQIPTDPPFQHEVLNYDGFVPPSPTLRRVPRINHADIFNRDTCVNTIGKFMHENPPGDQSRVSIAALLHQCPVFIEPVVIQPADMTVTLDGCMYLCGDSGPDFPNTVTWMSLAACILPVVVLLMNIELAPGRRPMYALLHALSDPIDTVWSLLHKLQAWSRCYELASSAVPKGPGEGMSRHDARMIATVLMGYEELGTTDKMFAGLSHSVLERINPKTDRMLRSWKGAALELADQRTIELLRTLLAVALYILSVLSALVPHIGGRDRDEPLGWVAVALSLSFLLPIVVLGSLLGVLQSHGASFWTLNRFLRDAEEELAAQPRADTNVSIDGLGALLNTRGFDEPSKTWDRYSEPIHFMVGQGRYPLWKPRDSKAAELDSPRGSHKFGLFVLSLCPALASYSGALLLGEASGARVQLILSCIWLSSATLSFVLRAIDTYNTTDFSRRYRHQQLAVGASLIVLGMTTGFAYATLSDLTPRLFQTLDVSIPLAVTNTYTQRRERRISIVILGTLGFQLLFTLTVMAMYWKGLWVLRGPKSEPSQLWETYQADVGKQEKK</sequence>
<organism evidence="3 4">
    <name type="scientific">Cercophora newfieldiana</name>
    <dbReference type="NCBI Taxonomy" id="92897"/>
    <lineage>
        <taxon>Eukaryota</taxon>
        <taxon>Fungi</taxon>
        <taxon>Dikarya</taxon>
        <taxon>Ascomycota</taxon>
        <taxon>Pezizomycotina</taxon>
        <taxon>Sordariomycetes</taxon>
        <taxon>Sordariomycetidae</taxon>
        <taxon>Sordariales</taxon>
        <taxon>Lasiosphaeriaceae</taxon>
        <taxon>Cercophora</taxon>
    </lineage>
</organism>
<feature type="compositionally biased region" description="Low complexity" evidence="1">
    <location>
        <begin position="130"/>
        <end position="143"/>
    </location>
</feature>
<feature type="transmembrane region" description="Helical" evidence="2">
    <location>
        <begin position="1109"/>
        <end position="1132"/>
    </location>
</feature>
<feature type="region of interest" description="Disordered" evidence="1">
    <location>
        <begin position="110"/>
        <end position="151"/>
    </location>
</feature>
<feature type="transmembrane region" description="Helical" evidence="2">
    <location>
        <begin position="1018"/>
        <end position="1038"/>
    </location>
</feature>
<dbReference type="Proteomes" id="UP001174936">
    <property type="component" value="Unassembled WGS sequence"/>
</dbReference>
<comment type="caution">
    <text evidence="3">The sequence shown here is derived from an EMBL/GenBank/DDBJ whole genome shotgun (WGS) entry which is preliminary data.</text>
</comment>
<feature type="region of interest" description="Disordered" evidence="1">
    <location>
        <begin position="514"/>
        <end position="559"/>
    </location>
</feature>
<feature type="transmembrane region" description="Helical" evidence="2">
    <location>
        <begin position="846"/>
        <end position="865"/>
    </location>
</feature>
<evidence type="ECO:0000313" key="3">
    <source>
        <dbReference type="EMBL" id="KAK0647006.1"/>
    </source>
</evidence>
<evidence type="ECO:0000256" key="2">
    <source>
        <dbReference type="SAM" id="Phobius"/>
    </source>
</evidence>